<sequence length="76" mass="8685">MKKFYLCSISLNSINLKKDIKFKAIHSQKLYAAFCTSSQILYYLFTSIINKNINFIIKTVVFTGKIESITIIAISV</sequence>
<accession>A0A1H3WKP2</accession>
<keyword evidence="2" id="KW-1185">Reference proteome</keyword>
<dbReference type="STRING" id="425514.SAMN05443550_101297"/>
<dbReference type="EMBL" id="FNRA01000001">
    <property type="protein sequence ID" value="SDZ87717.1"/>
    <property type="molecule type" value="Genomic_DNA"/>
</dbReference>
<evidence type="ECO:0000313" key="2">
    <source>
        <dbReference type="Proteomes" id="UP000198850"/>
    </source>
</evidence>
<organism evidence="1 2">
    <name type="scientific">Pedobacter hartonius</name>
    <dbReference type="NCBI Taxonomy" id="425514"/>
    <lineage>
        <taxon>Bacteria</taxon>
        <taxon>Pseudomonadati</taxon>
        <taxon>Bacteroidota</taxon>
        <taxon>Sphingobacteriia</taxon>
        <taxon>Sphingobacteriales</taxon>
        <taxon>Sphingobacteriaceae</taxon>
        <taxon>Pedobacter</taxon>
    </lineage>
</organism>
<protein>
    <submittedName>
        <fullName evidence="1">Uncharacterized protein</fullName>
    </submittedName>
</protein>
<name>A0A1H3WKP2_9SPHI</name>
<gene>
    <name evidence="1" type="ORF">SAMN05443550_101297</name>
</gene>
<evidence type="ECO:0000313" key="1">
    <source>
        <dbReference type="EMBL" id="SDZ87717.1"/>
    </source>
</evidence>
<proteinExistence type="predicted"/>
<reference evidence="1 2" key="1">
    <citation type="submission" date="2016-10" db="EMBL/GenBank/DDBJ databases">
        <authorList>
            <person name="de Groot N.N."/>
        </authorList>
    </citation>
    <scope>NUCLEOTIDE SEQUENCE [LARGE SCALE GENOMIC DNA]</scope>
    <source>
        <strain evidence="1 2">DSM 19033</strain>
    </source>
</reference>
<dbReference type="AlphaFoldDB" id="A0A1H3WKP2"/>
<dbReference type="Proteomes" id="UP000198850">
    <property type="component" value="Unassembled WGS sequence"/>
</dbReference>